<name>A0A6S7J106_PARCT</name>
<dbReference type="OrthoDB" id="5968369at2759"/>
<dbReference type="EMBL" id="CACRXK020012734">
    <property type="protein sequence ID" value="CAB4023887.1"/>
    <property type="molecule type" value="Genomic_DNA"/>
</dbReference>
<feature type="non-terminal residue" evidence="2">
    <location>
        <position position="1"/>
    </location>
</feature>
<evidence type="ECO:0000313" key="3">
    <source>
        <dbReference type="Proteomes" id="UP001152795"/>
    </source>
</evidence>
<evidence type="ECO:0000313" key="2">
    <source>
        <dbReference type="EMBL" id="CAB4023887.1"/>
    </source>
</evidence>
<keyword evidence="3" id="KW-1185">Reference proteome</keyword>
<proteinExistence type="predicted"/>
<reference evidence="2" key="1">
    <citation type="submission" date="2020-04" db="EMBL/GenBank/DDBJ databases">
        <authorList>
            <person name="Alioto T."/>
            <person name="Alioto T."/>
            <person name="Gomez Garrido J."/>
        </authorList>
    </citation>
    <scope>NUCLEOTIDE SEQUENCE</scope>
    <source>
        <strain evidence="2">A484AB</strain>
    </source>
</reference>
<comment type="caution">
    <text evidence="2">The sequence shown here is derived from an EMBL/GenBank/DDBJ whole genome shotgun (WGS) entry which is preliminary data.</text>
</comment>
<accession>A0A6S7J106</accession>
<gene>
    <name evidence="2" type="ORF">PACLA_8A043290</name>
</gene>
<evidence type="ECO:0000256" key="1">
    <source>
        <dbReference type="SAM" id="MobiDB-lite"/>
    </source>
</evidence>
<sequence>MNTPTKKARKGRKPKVESVNDFCRLCSCSFKIIYGDFKKIWYISTENLFAHSKDFEGGKQTLQELGINLGFYFEKSSTKSERVCKSCARKIRNAHELYYFIKNSLNESKRNQNEEQYTSQDTVSSSYSPDTGRFKRQLPSSVSSPDRSPQVKKETKAQSVLSALENETSDEILSRLNVEELLDNNTTEVKVVIIDPSKHIKTYSKFGEDTKRLLINIVRKNWVTASNIIFRHPELKPELLGPIRRTVRDEFAAYCGNKSESIVLGKSPDDILAFSNKVLVREVQTLCPFWDASLQGACNANTVSRKRNVKAINSMALISGIAARCRNQKMSALAYKISTILFHSGVKHQDLIRLQKLGLCMSPNSIIKFQKKMGENSEAKIYHWKKEIEKNALAKLLLDEFCASLLDSGAKDNLTDDDLYAALFKLTSEKLPHY</sequence>
<feature type="compositionally biased region" description="Polar residues" evidence="1">
    <location>
        <begin position="138"/>
        <end position="147"/>
    </location>
</feature>
<protein>
    <submittedName>
        <fullName evidence="2">Uncharacterized protein</fullName>
    </submittedName>
</protein>
<feature type="region of interest" description="Disordered" evidence="1">
    <location>
        <begin position="110"/>
        <end position="156"/>
    </location>
</feature>
<feature type="compositionally biased region" description="Polar residues" evidence="1">
    <location>
        <begin position="114"/>
        <end position="129"/>
    </location>
</feature>
<dbReference type="Proteomes" id="UP001152795">
    <property type="component" value="Unassembled WGS sequence"/>
</dbReference>
<organism evidence="2 3">
    <name type="scientific">Paramuricea clavata</name>
    <name type="common">Red gorgonian</name>
    <name type="synonym">Violescent sea-whip</name>
    <dbReference type="NCBI Taxonomy" id="317549"/>
    <lineage>
        <taxon>Eukaryota</taxon>
        <taxon>Metazoa</taxon>
        <taxon>Cnidaria</taxon>
        <taxon>Anthozoa</taxon>
        <taxon>Octocorallia</taxon>
        <taxon>Malacalcyonacea</taxon>
        <taxon>Plexauridae</taxon>
        <taxon>Paramuricea</taxon>
    </lineage>
</organism>
<dbReference type="AlphaFoldDB" id="A0A6S7J106"/>